<reference evidence="1" key="2">
    <citation type="submission" date="2020-07" db="EMBL/GenBank/DDBJ databases">
        <authorList>
            <person name="Vera ALvarez R."/>
            <person name="Arias-Moreno D.M."/>
            <person name="Jimenez-Jacinto V."/>
            <person name="Jimenez-Bremont J.F."/>
            <person name="Swaminathan K."/>
            <person name="Moose S.P."/>
            <person name="Guerrero-Gonzalez M.L."/>
            <person name="Marino-Ramirez L."/>
            <person name="Landsman D."/>
            <person name="Rodriguez-Kessler M."/>
            <person name="Delgado-Sanchez P."/>
        </authorList>
    </citation>
    <scope>NUCLEOTIDE SEQUENCE</scope>
    <source>
        <tissue evidence="1">Cladode</tissue>
    </source>
</reference>
<sequence>MIYLLTVLLHQRFLLFHHSSKVFLKTKKISSSPGRSNGTCVLTSKECSNKQTCHLPLSCGSAILVLGINEALQHVILAFNRGFTRGYNACKNLSKPLTGFITTAVGWNGQIREHNTNRLHSIIKVMKEGRDIIKELVTNFPTQEASTGSQDDKMLQLVFQIYLPTVSPL</sequence>
<accession>A0A7C8YPE8</accession>
<proteinExistence type="predicted"/>
<organism evidence="1">
    <name type="scientific">Opuntia streptacantha</name>
    <name type="common">Prickly pear cactus</name>
    <name type="synonym">Opuntia cardona</name>
    <dbReference type="NCBI Taxonomy" id="393608"/>
    <lineage>
        <taxon>Eukaryota</taxon>
        <taxon>Viridiplantae</taxon>
        <taxon>Streptophyta</taxon>
        <taxon>Embryophyta</taxon>
        <taxon>Tracheophyta</taxon>
        <taxon>Spermatophyta</taxon>
        <taxon>Magnoliopsida</taxon>
        <taxon>eudicotyledons</taxon>
        <taxon>Gunneridae</taxon>
        <taxon>Pentapetalae</taxon>
        <taxon>Caryophyllales</taxon>
        <taxon>Cactineae</taxon>
        <taxon>Cactaceae</taxon>
        <taxon>Opuntioideae</taxon>
        <taxon>Opuntia</taxon>
    </lineage>
</organism>
<reference evidence="1" key="1">
    <citation type="journal article" date="2013" name="J. Plant Res.">
        <title>Effect of fungi and light on seed germination of three Opuntia species from semiarid lands of central Mexico.</title>
        <authorList>
            <person name="Delgado-Sanchez P."/>
            <person name="Jimenez-Bremont J.F."/>
            <person name="Guerrero-Gonzalez Mde L."/>
            <person name="Flores J."/>
        </authorList>
    </citation>
    <scope>NUCLEOTIDE SEQUENCE</scope>
    <source>
        <tissue evidence="1">Cladode</tissue>
    </source>
</reference>
<dbReference type="EMBL" id="GISG01042923">
    <property type="protein sequence ID" value="MBA4623418.1"/>
    <property type="molecule type" value="Transcribed_RNA"/>
</dbReference>
<dbReference type="AlphaFoldDB" id="A0A7C8YPE8"/>
<evidence type="ECO:0000313" key="1">
    <source>
        <dbReference type="EMBL" id="MBA4623418.1"/>
    </source>
</evidence>
<protein>
    <submittedName>
        <fullName evidence="1">Uncharacterized protein</fullName>
    </submittedName>
</protein>
<name>A0A7C8YPE8_OPUST</name>